<evidence type="ECO:0000313" key="17">
    <source>
        <dbReference type="Proteomes" id="UP000186102"/>
    </source>
</evidence>
<dbReference type="PANTHER" id="PTHR43547:SF10">
    <property type="entry name" value="SENSOR HISTIDINE KINASE DCUS"/>
    <property type="match status" value="1"/>
</dbReference>
<dbReference type="Gene3D" id="3.30.565.10">
    <property type="entry name" value="Histidine kinase-like ATPase, C-terminal domain"/>
    <property type="match status" value="1"/>
</dbReference>
<dbReference type="OrthoDB" id="9792686at2"/>
<dbReference type="Pfam" id="PF17203">
    <property type="entry name" value="sCache_3_2"/>
    <property type="match status" value="1"/>
</dbReference>
<dbReference type="Gene3D" id="3.30.450.20">
    <property type="entry name" value="PAS domain"/>
    <property type="match status" value="2"/>
</dbReference>
<dbReference type="GO" id="GO:0005886">
    <property type="term" value="C:plasma membrane"/>
    <property type="evidence" value="ECO:0007669"/>
    <property type="project" value="UniProtKB-SubCell"/>
</dbReference>
<feature type="transmembrane region" description="Helical" evidence="14">
    <location>
        <begin position="12"/>
        <end position="32"/>
    </location>
</feature>
<keyword evidence="10" id="KW-0067">ATP-binding</keyword>
<dbReference type="Pfam" id="PF14689">
    <property type="entry name" value="SPOB_a"/>
    <property type="match status" value="1"/>
</dbReference>
<keyword evidence="12" id="KW-0902">Two-component regulatory system</keyword>
<dbReference type="Pfam" id="PF02518">
    <property type="entry name" value="HATPase_c"/>
    <property type="match status" value="1"/>
</dbReference>
<evidence type="ECO:0000256" key="12">
    <source>
        <dbReference type="ARBA" id="ARBA00023012"/>
    </source>
</evidence>
<dbReference type="AlphaFoldDB" id="A0A1Q8QNZ6"/>
<accession>A0A1Q8QNZ6</accession>
<dbReference type="RefSeq" id="WP_075366156.1">
    <property type="nucleotide sequence ID" value="NZ_MLBF01000036.1"/>
</dbReference>
<evidence type="ECO:0000256" key="4">
    <source>
        <dbReference type="ARBA" id="ARBA00022475"/>
    </source>
</evidence>
<keyword evidence="7 14" id="KW-0812">Transmembrane</keyword>
<dbReference type="GO" id="GO:0005524">
    <property type="term" value="F:ATP binding"/>
    <property type="evidence" value="ECO:0007669"/>
    <property type="project" value="UniProtKB-KW"/>
</dbReference>
<evidence type="ECO:0000256" key="7">
    <source>
        <dbReference type="ARBA" id="ARBA00022692"/>
    </source>
</evidence>
<dbReference type="InterPro" id="IPR036890">
    <property type="entry name" value="HATPase_C_sf"/>
</dbReference>
<evidence type="ECO:0000256" key="2">
    <source>
        <dbReference type="ARBA" id="ARBA00004651"/>
    </source>
</evidence>
<evidence type="ECO:0000256" key="14">
    <source>
        <dbReference type="SAM" id="Phobius"/>
    </source>
</evidence>
<keyword evidence="5" id="KW-0597">Phosphoprotein</keyword>
<dbReference type="InterPro" id="IPR005467">
    <property type="entry name" value="His_kinase_dom"/>
</dbReference>
<dbReference type="SUPFAM" id="SSF55874">
    <property type="entry name" value="ATPase domain of HSP90 chaperone/DNA topoisomerase II/histidine kinase"/>
    <property type="match status" value="1"/>
</dbReference>
<keyword evidence="6" id="KW-0808">Transferase</keyword>
<evidence type="ECO:0000259" key="15">
    <source>
        <dbReference type="PROSITE" id="PS50109"/>
    </source>
</evidence>
<dbReference type="InterPro" id="IPR029151">
    <property type="entry name" value="Sensor-like_sf"/>
</dbReference>
<gene>
    <name evidence="16" type="ORF">DSOL_3701</name>
</gene>
<evidence type="ECO:0000256" key="1">
    <source>
        <dbReference type="ARBA" id="ARBA00000085"/>
    </source>
</evidence>
<keyword evidence="13 14" id="KW-0472">Membrane</keyword>
<dbReference type="SUPFAM" id="SSF55890">
    <property type="entry name" value="Sporulation response regulatory protein Spo0B"/>
    <property type="match status" value="1"/>
</dbReference>
<evidence type="ECO:0000256" key="10">
    <source>
        <dbReference type="ARBA" id="ARBA00022840"/>
    </source>
</evidence>
<evidence type="ECO:0000256" key="13">
    <source>
        <dbReference type="ARBA" id="ARBA00023136"/>
    </source>
</evidence>
<dbReference type="PROSITE" id="PS50109">
    <property type="entry name" value="HIS_KIN"/>
    <property type="match status" value="1"/>
</dbReference>
<dbReference type="InterPro" id="IPR039506">
    <property type="entry name" value="SPOB_a"/>
</dbReference>
<dbReference type="InterPro" id="IPR003594">
    <property type="entry name" value="HATPase_dom"/>
</dbReference>
<dbReference type="Proteomes" id="UP000186102">
    <property type="component" value="Unassembled WGS sequence"/>
</dbReference>
<evidence type="ECO:0000256" key="11">
    <source>
        <dbReference type="ARBA" id="ARBA00022989"/>
    </source>
</evidence>
<protein>
    <recommendedName>
        <fullName evidence="3">histidine kinase</fullName>
        <ecNumber evidence="3">2.7.13.3</ecNumber>
    </recommendedName>
</protein>
<evidence type="ECO:0000256" key="9">
    <source>
        <dbReference type="ARBA" id="ARBA00022777"/>
    </source>
</evidence>
<dbReference type="InterPro" id="IPR016120">
    <property type="entry name" value="Sig_transdc_His_kin_SpoOB"/>
</dbReference>
<keyword evidence="8" id="KW-0547">Nucleotide-binding</keyword>
<proteinExistence type="predicted"/>
<dbReference type="PRINTS" id="PR00344">
    <property type="entry name" value="BCTRLSENSOR"/>
</dbReference>
<dbReference type="InterPro" id="IPR004358">
    <property type="entry name" value="Sig_transdc_His_kin-like_C"/>
</dbReference>
<organism evidence="16 17">
    <name type="scientific">Desulfosporosinus metallidurans</name>
    <dbReference type="NCBI Taxonomy" id="1888891"/>
    <lineage>
        <taxon>Bacteria</taxon>
        <taxon>Bacillati</taxon>
        <taxon>Bacillota</taxon>
        <taxon>Clostridia</taxon>
        <taxon>Eubacteriales</taxon>
        <taxon>Desulfitobacteriaceae</taxon>
        <taxon>Desulfosporosinus</taxon>
    </lineage>
</organism>
<comment type="caution">
    <text evidence="16">The sequence shown here is derived from an EMBL/GenBank/DDBJ whole genome shotgun (WGS) entry which is preliminary data.</text>
</comment>
<dbReference type="SUPFAM" id="SSF55785">
    <property type="entry name" value="PYP-like sensor domain (PAS domain)"/>
    <property type="match status" value="1"/>
</dbReference>
<sequence length="534" mass="59000">MKRTNLKLRTKIALLSFSLVLISVLLVGIVIIEQISSSTEQEIGMRAMAIARTVAQLKDVQENLDTMNGSKVIQPVAEKIRLATGVDYIVIFNMNRIRFSHPLQDRIGTVFADGDEGASLKNQEYLSHAIGVIGPAVRAFVPIKTDEGTRQVGVATVGILTPTFSEIIQSLRFKLYISLLIGVLIGSLGSLYLARDIKKNMFSLEPQEIAKLLEERVAIFQSLEEGIIAIDTLGNVTLLNNEARRITGNDTDKIGLPLEDVVGIPGLVPTMLSGEVRENWELVINKTLVLANILPVRIKEKMAGVVLTFREKTEVKKMAEELTGVKTFIEALRVQNHESQNKLHTIAGLLQLGNDQQALDYIFSVTEEQQEIIGFVSRKIKNTSVAGLLLGKYNRAKELHAKLYFDPDCYLGDLPERIESSKLVLILGNLLDNAFEALRGRDLAEVHCLIFEGKELVISVEDTGIGIEEDNKDHIFEWGFSTKEALNHGIGLSLVKQAVDSLEGTLEVESGTWGTRFLIKIPLQGNELRGLGLV</sequence>
<reference evidence="16 17" key="1">
    <citation type="submission" date="2016-09" db="EMBL/GenBank/DDBJ databases">
        <title>Complete genome of Desulfosporosinus sp. OL.</title>
        <authorList>
            <person name="Mardanov A."/>
            <person name="Beletsky A."/>
            <person name="Panova A."/>
            <person name="Karnachuk O."/>
            <person name="Ravin N."/>
        </authorList>
    </citation>
    <scope>NUCLEOTIDE SEQUENCE [LARGE SCALE GENOMIC DNA]</scope>
    <source>
        <strain evidence="16 17">OL</strain>
    </source>
</reference>
<dbReference type="Gene3D" id="1.10.287.130">
    <property type="match status" value="1"/>
</dbReference>
<evidence type="ECO:0000313" key="16">
    <source>
        <dbReference type="EMBL" id="OLN29040.1"/>
    </source>
</evidence>
<comment type="subcellular location">
    <subcellularLocation>
        <location evidence="2">Cell membrane</location>
        <topology evidence="2">Multi-pass membrane protein</topology>
    </subcellularLocation>
</comment>
<dbReference type="SMART" id="SM00387">
    <property type="entry name" value="HATPase_c"/>
    <property type="match status" value="1"/>
</dbReference>
<feature type="domain" description="Histidine kinase" evidence="15">
    <location>
        <begin position="334"/>
        <end position="525"/>
    </location>
</feature>
<evidence type="ECO:0000256" key="5">
    <source>
        <dbReference type="ARBA" id="ARBA00022553"/>
    </source>
</evidence>
<keyword evidence="9 16" id="KW-0418">Kinase</keyword>
<keyword evidence="11 14" id="KW-1133">Transmembrane helix</keyword>
<dbReference type="STRING" id="1888891.DSOL_3701"/>
<keyword evidence="17" id="KW-1185">Reference proteome</keyword>
<evidence type="ECO:0000256" key="8">
    <source>
        <dbReference type="ARBA" id="ARBA00022741"/>
    </source>
</evidence>
<evidence type="ECO:0000256" key="3">
    <source>
        <dbReference type="ARBA" id="ARBA00012438"/>
    </source>
</evidence>
<keyword evidence="4" id="KW-1003">Cell membrane</keyword>
<evidence type="ECO:0000256" key="6">
    <source>
        <dbReference type="ARBA" id="ARBA00022679"/>
    </source>
</evidence>
<dbReference type="EC" id="2.7.13.3" evidence="3"/>
<dbReference type="EMBL" id="MLBF01000036">
    <property type="protein sequence ID" value="OLN29040.1"/>
    <property type="molecule type" value="Genomic_DNA"/>
</dbReference>
<dbReference type="GO" id="GO:0000155">
    <property type="term" value="F:phosphorelay sensor kinase activity"/>
    <property type="evidence" value="ECO:0007669"/>
    <property type="project" value="InterPro"/>
</dbReference>
<dbReference type="InterPro" id="IPR033463">
    <property type="entry name" value="sCache_3"/>
</dbReference>
<dbReference type="InterPro" id="IPR035965">
    <property type="entry name" value="PAS-like_dom_sf"/>
</dbReference>
<dbReference type="SUPFAM" id="SSF103190">
    <property type="entry name" value="Sensory domain-like"/>
    <property type="match status" value="1"/>
</dbReference>
<dbReference type="PANTHER" id="PTHR43547">
    <property type="entry name" value="TWO-COMPONENT HISTIDINE KINASE"/>
    <property type="match status" value="1"/>
</dbReference>
<comment type="catalytic activity">
    <reaction evidence="1">
        <text>ATP + protein L-histidine = ADP + protein N-phospho-L-histidine.</text>
        <dbReference type="EC" id="2.7.13.3"/>
    </reaction>
</comment>
<name>A0A1Q8QNZ6_9FIRM</name>